<dbReference type="AlphaFoldDB" id="A0A5B7HJP1"/>
<organism evidence="1 2">
    <name type="scientific">Portunus trituberculatus</name>
    <name type="common">Swimming crab</name>
    <name type="synonym">Neptunus trituberculatus</name>
    <dbReference type="NCBI Taxonomy" id="210409"/>
    <lineage>
        <taxon>Eukaryota</taxon>
        <taxon>Metazoa</taxon>
        <taxon>Ecdysozoa</taxon>
        <taxon>Arthropoda</taxon>
        <taxon>Crustacea</taxon>
        <taxon>Multicrustacea</taxon>
        <taxon>Malacostraca</taxon>
        <taxon>Eumalacostraca</taxon>
        <taxon>Eucarida</taxon>
        <taxon>Decapoda</taxon>
        <taxon>Pleocyemata</taxon>
        <taxon>Brachyura</taxon>
        <taxon>Eubrachyura</taxon>
        <taxon>Portunoidea</taxon>
        <taxon>Portunidae</taxon>
        <taxon>Portuninae</taxon>
        <taxon>Portunus</taxon>
    </lineage>
</organism>
<name>A0A5B7HJP1_PORTR</name>
<reference evidence="1 2" key="1">
    <citation type="submission" date="2019-05" db="EMBL/GenBank/DDBJ databases">
        <title>Another draft genome of Portunus trituberculatus and its Hox gene families provides insights of decapod evolution.</title>
        <authorList>
            <person name="Jeong J.-H."/>
            <person name="Song I."/>
            <person name="Kim S."/>
            <person name="Choi T."/>
            <person name="Kim D."/>
            <person name="Ryu S."/>
            <person name="Kim W."/>
        </authorList>
    </citation>
    <scope>NUCLEOTIDE SEQUENCE [LARGE SCALE GENOMIC DNA]</scope>
    <source>
        <tissue evidence="1">Muscle</tissue>
    </source>
</reference>
<sequence length="42" mass="5045">MKSPDNNQNKYENVVVLKGRVNRSLFRNTLLSHHEYFTRPQI</sequence>
<dbReference type="EMBL" id="VSRR010029964">
    <property type="protein sequence ID" value="MPC69765.1"/>
    <property type="molecule type" value="Genomic_DNA"/>
</dbReference>
<evidence type="ECO:0000313" key="1">
    <source>
        <dbReference type="EMBL" id="MPC69765.1"/>
    </source>
</evidence>
<evidence type="ECO:0000313" key="2">
    <source>
        <dbReference type="Proteomes" id="UP000324222"/>
    </source>
</evidence>
<protein>
    <submittedName>
        <fullName evidence="1">Uncharacterized protein</fullName>
    </submittedName>
</protein>
<gene>
    <name evidence="1" type="ORF">E2C01_063996</name>
</gene>
<proteinExistence type="predicted"/>
<comment type="caution">
    <text evidence="1">The sequence shown here is derived from an EMBL/GenBank/DDBJ whole genome shotgun (WGS) entry which is preliminary data.</text>
</comment>
<dbReference type="Proteomes" id="UP000324222">
    <property type="component" value="Unassembled WGS sequence"/>
</dbReference>
<accession>A0A5B7HJP1</accession>
<keyword evidence="2" id="KW-1185">Reference proteome</keyword>